<dbReference type="SMART" id="SM00833">
    <property type="entry name" value="CobW_C"/>
    <property type="match status" value="1"/>
</dbReference>
<protein>
    <submittedName>
        <fullName evidence="9">GTPase, G3E family</fullName>
    </submittedName>
</protein>
<evidence type="ECO:0000259" key="8">
    <source>
        <dbReference type="SMART" id="SM00833"/>
    </source>
</evidence>
<evidence type="ECO:0000256" key="4">
    <source>
        <dbReference type="ARBA" id="ARBA00034320"/>
    </source>
</evidence>
<dbReference type="Proteomes" id="UP000184693">
    <property type="component" value="Unassembled WGS sequence"/>
</dbReference>
<dbReference type="InterPro" id="IPR027417">
    <property type="entry name" value="P-loop_NTPase"/>
</dbReference>
<reference evidence="9 10" key="1">
    <citation type="submission" date="2016-11" db="EMBL/GenBank/DDBJ databases">
        <authorList>
            <person name="Jaros S."/>
            <person name="Januszkiewicz K."/>
            <person name="Wedrychowicz H."/>
        </authorList>
    </citation>
    <scope>NUCLEOTIDE SEQUENCE [LARGE SCALE GENOMIC DNA]</scope>
    <source>
        <strain evidence="9 10">GAS86</strain>
    </source>
</reference>
<dbReference type="InterPro" id="IPR051927">
    <property type="entry name" value="Zn_Chap_cDPG_Synth"/>
</dbReference>
<name>A0A1N6EHQ2_9BURK</name>
<dbReference type="InterPro" id="IPR011629">
    <property type="entry name" value="CobW-like_C"/>
</dbReference>
<keyword evidence="2" id="KW-0378">Hydrolase</keyword>
<evidence type="ECO:0000313" key="10">
    <source>
        <dbReference type="Proteomes" id="UP000184693"/>
    </source>
</evidence>
<organism evidence="9 10">
    <name type="scientific">Paraburkholderia phenazinium</name>
    <dbReference type="NCBI Taxonomy" id="60549"/>
    <lineage>
        <taxon>Bacteria</taxon>
        <taxon>Pseudomonadati</taxon>
        <taxon>Pseudomonadota</taxon>
        <taxon>Betaproteobacteria</taxon>
        <taxon>Burkholderiales</taxon>
        <taxon>Burkholderiaceae</taxon>
        <taxon>Paraburkholderia</taxon>
    </lineage>
</organism>
<keyword evidence="3" id="KW-0143">Chaperone</keyword>
<dbReference type="GO" id="GO:0016787">
    <property type="term" value="F:hydrolase activity"/>
    <property type="evidence" value="ECO:0007669"/>
    <property type="project" value="UniProtKB-KW"/>
</dbReference>
<proteinExistence type="inferred from homology"/>
<evidence type="ECO:0000256" key="5">
    <source>
        <dbReference type="ARBA" id="ARBA00045658"/>
    </source>
</evidence>
<accession>A0A1N6EHQ2</accession>
<feature type="domain" description="CobW C-terminal" evidence="8">
    <location>
        <begin position="263"/>
        <end position="384"/>
    </location>
</feature>
<dbReference type="Gene3D" id="3.40.50.300">
    <property type="entry name" value="P-loop containing nucleotide triphosphate hydrolases"/>
    <property type="match status" value="1"/>
</dbReference>
<sequence length="431" mass="47585">MNQPTLPVTVLSGFLGAGKTTLLNHILANRAGLRVAVIVNDLAAVNIDATLVRDAAALSHLEEQLVEMSNGCICCTLRDDLLVEIRRLAGEQRFDAILIESTGIAEPMPIAETFTFVDDDGKSLSDVACLDTMVTVVDAFNFLRDYGSADALAERGIAASEEDDRTLVELLIEQIEFCDVLVVNKVDLVSADDLTRLQRILARINPRAVQVVSRFGVVPLEEVLDTKRFDFDAASSAPGWLASLEHDHEHGHDHSGEADEFGIGNFVYRARRPFHPERLWALLHEEWKGVLRSKGFFWLATRNDIAGSLSQAGGACRHGPAGMWWAAQDRSEWPDGDDELAAEIAADWHGDANDFSVGDRRQELVMIGVGIDPAVWSAKFDACLLTDDEYALGPQGWLQFADPFPAWDFDAEEDHDHDHDHGDGEIVHHHH</sequence>
<evidence type="ECO:0000313" key="9">
    <source>
        <dbReference type="EMBL" id="SIN82573.1"/>
    </source>
</evidence>
<keyword evidence="1" id="KW-0547">Nucleotide-binding</keyword>
<dbReference type="InterPro" id="IPR003495">
    <property type="entry name" value="CobW/HypB/UreG_nucleotide-bd"/>
</dbReference>
<dbReference type="PANTHER" id="PTHR43603">
    <property type="entry name" value="COBW DOMAIN-CONTAINING PROTEIN DDB_G0274527"/>
    <property type="match status" value="1"/>
</dbReference>
<evidence type="ECO:0000256" key="2">
    <source>
        <dbReference type="ARBA" id="ARBA00022801"/>
    </source>
</evidence>
<comment type="similarity">
    <text evidence="4">Belongs to the SIMIBI class G3E GTPase family. ZNG1 subfamily.</text>
</comment>
<dbReference type="InterPro" id="IPR036627">
    <property type="entry name" value="CobW-likC_sf"/>
</dbReference>
<dbReference type="GO" id="GO:0000166">
    <property type="term" value="F:nucleotide binding"/>
    <property type="evidence" value="ECO:0007669"/>
    <property type="project" value="UniProtKB-KW"/>
</dbReference>
<dbReference type="PANTHER" id="PTHR43603:SF1">
    <property type="entry name" value="ZINC-REGULATED GTPASE METALLOPROTEIN ACTIVATOR 1"/>
    <property type="match status" value="1"/>
</dbReference>
<evidence type="ECO:0000256" key="1">
    <source>
        <dbReference type="ARBA" id="ARBA00022741"/>
    </source>
</evidence>
<feature type="region of interest" description="Disordered" evidence="7">
    <location>
        <begin position="409"/>
        <end position="431"/>
    </location>
</feature>
<dbReference type="AlphaFoldDB" id="A0A1N6EHQ2"/>
<evidence type="ECO:0000256" key="3">
    <source>
        <dbReference type="ARBA" id="ARBA00023186"/>
    </source>
</evidence>
<dbReference type="EMBL" id="FSRM01000001">
    <property type="protein sequence ID" value="SIN82573.1"/>
    <property type="molecule type" value="Genomic_DNA"/>
</dbReference>
<dbReference type="Pfam" id="PF02492">
    <property type="entry name" value="cobW"/>
    <property type="match status" value="1"/>
</dbReference>
<comment type="catalytic activity">
    <reaction evidence="6">
        <text>GTP + H2O = GDP + phosphate + H(+)</text>
        <dbReference type="Rhea" id="RHEA:19669"/>
        <dbReference type="ChEBI" id="CHEBI:15377"/>
        <dbReference type="ChEBI" id="CHEBI:15378"/>
        <dbReference type="ChEBI" id="CHEBI:37565"/>
        <dbReference type="ChEBI" id="CHEBI:43474"/>
        <dbReference type="ChEBI" id="CHEBI:58189"/>
    </reaction>
    <physiologicalReaction direction="left-to-right" evidence="6">
        <dbReference type="Rhea" id="RHEA:19670"/>
    </physiologicalReaction>
</comment>
<dbReference type="Gene3D" id="3.30.1220.10">
    <property type="entry name" value="CobW-like, C-terminal domain"/>
    <property type="match status" value="1"/>
</dbReference>
<feature type="compositionally biased region" description="Basic and acidic residues" evidence="7">
    <location>
        <begin position="414"/>
        <end position="431"/>
    </location>
</feature>
<dbReference type="OrthoDB" id="9808822at2"/>
<dbReference type="CDD" id="cd03112">
    <property type="entry name" value="CobW-like"/>
    <property type="match status" value="1"/>
</dbReference>
<evidence type="ECO:0000256" key="6">
    <source>
        <dbReference type="ARBA" id="ARBA00049117"/>
    </source>
</evidence>
<dbReference type="SUPFAM" id="SSF52540">
    <property type="entry name" value="P-loop containing nucleoside triphosphate hydrolases"/>
    <property type="match status" value="1"/>
</dbReference>
<dbReference type="Pfam" id="PF07683">
    <property type="entry name" value="CobW_C"/>
    <property type="match status" value="1"/>
</dbReference>
<comment type="function">
    <text evidence="5">Zinc chaperone that directly transfers zinc cofactor to target proteins, thereby activating them. Zinc is transferred from the CXCC motif in the GTPase domain to the zinc binding site in target proteins in a process requiring GTP hydrolysis.</text>
</comment>
<dbReference type="RefSeq" id="WP_074262968.1">
    <property type="nucleotide sequence ID" value="NZ_FSRM01000001.1"/>
</dbReference>
<gene>
    <name evidence="9" type="ORF">SAMN05444168_0660</name>
</gene>
<evidence type="ECO:0000256" key="7">
    <source>
        <dbReference type="SAM" id="MobiDB-lite"/>
    </source>
</evidence>